<comment type="caution">
    <text evidence="1">The sequence shown here is derived from an EMBL/GenBank/DDBJ whole genome shotgun (WGS) entry which is preliminary data.</text>
</comment>
<dbReference type="EMBL" id="QUAL01000152">
    <property type="protein sequence ID" value="RIQ21266.1"/>
    <property type="molecule type" value="Genomic_DNA"/>
</dbReference>
<dbReference type="Proteomes" id="UP000284057">
    <property type="component" value="Unassembled WGS sequence"/>
</dbReference>
<keyword evidence="1" id="KW-0238">DNA-binding</keyword>
<protein>
    <submittedName>
        <fullName evidence="1">DNA-binding protein</fullName>
    </submittedName>
</protein>
<proteinExistence type="predicted"/>
<name>A0A418KPH3_9ACTN</name>
<sequence>MISARTAELALQALASAWRRAKLNGTPPPQAWQVAIAELSAVAEGSPERTLPAAFQRLMTPSEAVEEIAVQEAAARLGITPRAVQRRIGRGSLSARRIGREWLVRWPPIERKEAA</sequence>
<evidence type="ECO:0000313" key="2">
    <source>
        <dbReference type="Proteomes" id="UP000284057"/>
    </source>
</evidence>
<dbReference type="RefSeq" id="WP_119660793.1">
    <property type="nucleotide sequence ID" value="NZ_QUAL01000152.1"/>
</dbReference>
<organism evidence="1 2">
    <name type="scientific">Jiangella rhizosphaerae</name>
    <dbReference type="NCBI Taxonomy" id="2293569"/>
    <lineage>
        <taxon>Bacteria</taxon>
        <taxon>Bacillati</taxon>
        <taxon>Actinomycetota</taxon>
        <taxon>Actinomycetes</taxon>
        <taxon>Jiangellales</taxon>
        <taxon>Jiangellaceae</taxon>
        <taxon>Jiangella</taxon>
    </lineage>
</organism>
<accession>A0A418KPH3</accession>
<dbReference type="AlphaFoldDB" id="A0A418KPH3"/>
<reference evidence="1 2" key="1">
    <citation type="submission" date="2018-09" db="EMBL/GenBank/DDBJ databases">
        <title>Isolation, diversity and antifungal activity of actinobacteria from wheat.</title>
        <authorList>
            <person name="Han C."/>
        </authorList>
    </citation>
    <scope>NUCLEOTIDE SEQUENCE [LARGE SCALE GENOMIC DNA]</scope>
    <source>
        <strain evidence="1 2">NEAU-YY265</strain>
    </source>
</reference>
<keyword evidence="2" id="KW-1185">Reference proteome</keyword>
<gene>
    <name evidence="1" type="ORF">DY240_15705</name>
</gene>
<evidence type="ECO:0000313" key="1">
    <source>
        <dbReference type="EMBL" id="RIQ21266.1"/>
    </source>
</evidence>
<dbReference type="GO" id="GO:0003677">
    <property type="term" value="F:DNA binding"/>
    <property type="evidence" value="ECO:0007669"/>
    <property type="project" value="UniProtKB-KW"/>
</dbReference>